<evidence type="ECO:0000313" key="3">
    <source>
        <dbReference type="Proteomes" id="UP000789375"/>
    </source>
</evidence>
<evidence type="ECO:0000259" key="1">
    <source>
        <dbReference type="Pfam" id="PF12937"/>
    </source>
</evidence>
<dbReference type="Gene3D" id="3.80.10.10">
    <property type="entry name" value="Ribonuclease Inhibitor"/>
    <property type="match status" value="1"/>
</dbReference>
<proteinExistence type="predicted"/>
<dbReference type="AlphaFoldDB" id="A0A9N9FKN3"/>
<dbReference type="SUPFAM" id="SSF81383">
    <property type="entry name" value="F-box domain"/>
    <property type="match status" value="1"/>
</dbReference>
<dbReference type="InterPro" id="IPR001810">
    <property type="entry name" value="F-box_dom"/>
</dbReference>
<protein>
    <submittedName>
        <fullName evidence="2">15378_t:CDS:1</fullName>
    </submittedName>
</protein>
<organism evidence="2 3">
    <name type="scientific">Funneliformis mosseae</name>
    <name type="common">Endomycorrhizal fungus</name>
    <name type="synonym">Glomus mosseae</name>
    <dbReference type="NCBI Taxonomy" id="27381"/>
    <lineage>
        <taxon>Eukaryota</taxon>
        <taxon>Fungi</taxon>
        <taxon>Fungi incertae sedis</taxon>
        <taxon>Mucoromycota</taxon>
        <taxon>Glomeromycotina</taxon>
        <taxon>Glomeromycetes</taxon>
        <taxon>Glomerales</taxon>
        <taxon>Glomeraceae</taxon>
        <taxon>Funneliformis</taxon>
    </lineage>
</organism>
<keyword evidence="3" id="KW-1185">Reference proteome</keyword>
<evidence type="ECO:0000313" key="2">
    <source>
        <dbReference type="EMBL" id="CAG8540130.1"/>
    </source>
</evidence>
<dbReference type="SUPFAM" id="SSF52047">
    <property type="entry name" value="RNI-like"/>
    <property type="match status" value="1"/>
</dbReference>
<sequence>MFSKLPTECLLEILKTLNSHHNLYQCILVNRAWCNAAIPLIWSDPWKHVYEYYDEDEEDEEGLSELLLSTFISCLSEEDRNFLVDSGVILMDWMKKGTCFDYPAFLRHLNFNDISYGVKIFISRNVGKYDLNLTNFLIERIGSLSVKKVKRLDFLGFIDRFNRITPHIDYSSFMLKILPEATIALGYVRKFVLKGDIKPEFFYDLANRCRSIEDLEIHDIFKDNDGLAYLIRSQNSLRSFYLEATNKKTFEITSIQNAFIGIDSLICLRMKNKLLPLKLFLNCTGLQKLHLDSIRDDVQDMEEFVNHIFPELKNLRIRVRNISINHISLLINNTRGHIDELCIYGKVKDLENAFKFRDSLDKKCTNLCTLSLAFQHIENFIPSLPILFKTFKYLKFLDLMLSVSENQRNIGEDLVEIAPHIQKQLDYIHFPKNWYCDEESRKKFFNILDRNDLDIMMRQIY</sequence>
<dbReference type="InterPro" id="IPR036047">
    <property type="entry name" value="F-box-like_dom_sf"/>
</dbReference>
<accession>A0A9N9FKN3</accession>
<gene>
    <name evidence="2" type="ORF">FMOSSE_LOCUS5938</name>
</gene>
<dbReference type="Pfam" id="PF12937">
    <property type="entry name" value="F-box-like"/>
    <property type="match status" value="1"/>
</dbReference>
<dbReference type="EMBL" id="CAJVPP010001194">
    <property type="protein sequence ID" value="CAG8540130.1"/>
    <property type="molecule type" value="Genomic_DNA"/>
</dbReference>
<comment type="caution">
    <text evidence="2">The sequence shown here is derived from an EMBL/GenBank/DDBJ whole genome shotgun (WGS) entry which is preliminary data.</text>
</comment>
<reference evidence="2" key="1">
    <citation type="submission" date="2021-06" db="EMBL/GenBank/DDBJ databases">
        <authorList>
            <person name="Kallberg Y."/>
            <person name="Tangrot J."/>
            <person name="Rosling A."/>
        </authorList>
    </citation>
    <scope>NUCLEOTIDE SEQUENCE</scope>
    <source>
        <strain evidence="2">87-6 pot B 2015</strain>
    </source>
</reference>
<dbReference type="Proteomes" id="UP000789375">
    <property type="component" value="Unassembled WGS sequence"/>
</dbReference>
<feature type="domain" description="F-box" evidence="1">
    <location>
        <begin position="2"/>
        <end position="44"/>
    </location>
</feature>
<name>A0A9N9FKN3_FUNMO</name>
<dbReference type="InterPro" id="IPR032675">
    <property type="entry name" value="LRR_dom_sf"/>
</dbReference>